<protein>
    <submittedName>
        <fullName evidence="1">Uncharacterized protein</fullName>
    </submittedName>
</protein>
<accession>A0A5B7ETG6</accession>
<dbReference type="EMBL" id="VSRR010003536">
    <property type="protein sequence ID" value="MPC36507.1"/>
    <property type="molecule type" value="Genomic_DNA"/>
</dbReference>
<dbReference type="AlphaFoldDB" id="A0A5B7ETG6"/>
<sequence>MYFQYASVSDSARRYHGTINGLPHKLLHHQTPAGEHVCLSLAQHTRYCLPAHLPHYCIVIFTSQKFQEMKSQFRNEKEGY</sequence>
<comment type="caution">
    <text evidence="1">The sequence shown here is derived from an EMBL/GenBank/DDBJ whole genome shotgun (WGS) entry which is preliminary data.</text>
</comment>
<gene>
    <name evidence="1" type="ORF">E2C01_029967</name>
</gene>
<organism evidence="1 2">
    <name type="scientific">Portunus trituberculatus</name>
    <name type="common">Swimming crab</name>
    <name type="synonym">Neptunus trituberculatus</name>
    <dbReference type="NCBI Taxonomy" id="210409"/>
    <lineage>
        <taxon>Eukaryota</taxon>
        <taxon>Metazoa</taxon>
        <taxon>Ecdysozoa</taxon>
        <taxon>Arthropoda</taxon>
        <taxon>Crustacea</taxon>
        <taxon>Multicrustacea</taxon>
        <taxon>Malacostraca</taxon>
        <taxon>Eumalacostraca</taxon>
        <taxon>Eucarida</taxon>
        <taxon>Decapoda</taxon>
        <taxon>Pleocyemata</taxon>
        <taxon>Brachyura</taxon>
        <taxon>Eubrachyura</taxon>
        <taxon>Portunoidea</taxon>
        <taxon>Portunidae</taxon>
        <taxon>Portuninae</taxon>
        <taxon>Portunus</taxon>
    </lineage>
</organism>
<name>A0A5B7ETG6_PORTR</name>
<evidence type="ECO:0000313" key="1">
    <source>
        <dbReference type="EMBL" id="MPC36507.1"/>
    </source>
</evidence>
<proteinExistence type="predicted"/>
<reference evidence="1 2" key="1">
    <citation type="submission" date="2019-05" db="EMBL/GenBank/DDBJ databases">
        <title>Another draft genome of Portunus trituberculatus and its Hox gene families provides insights of decapod evolution.</title>
        <authorList>
            <person name="Jeong J.-H."/>
            <person name="Song I."/>
            <person name="Kim S."/>
            <person name="Choi T."/>
            <person name="Kim D."/>
            <person name="Ryu S."/>
            <person name="Kim W."/>
        </authorList>
    </citation>
    <scope>NUCLEOTIDE SEQUENCE [LARGE SCALE GENOMIC DNA]</scope>
    <source>
        <tissue evidence="1">Muscle</tissue>
    </source>
</reference>
<evidence type="ECO:0000313" key="2">
    <source>
        <dbReference type="Proteomes" id="UP000324222"/>
    </source>
</evidence>
<dbReference type="Proteomes" id="UP000324222">
    <property type="component" value="Unassembled WGS sequence"/>
</dbReference>
<keyword evidence="2" id="KW-1185">Reference proteome</keyword>